<evidence type="ECO:0000313" key="3">
    <source>
        <dbReference type="Proteomes" id="UP001177670"/>
    </source>
</evidence>
<protein>
    <submittedName>
        <fullName evidence="2">Uncharacterized protein</fullName>
    </submittedName>
</protein>
<reference evidence="2" key="1">
    <citation type="submission" date="2021-10" db="EMBL/GenBank/DDBJ databases">
        <title>Melipona bicolor Genome sequencing and assembly.</title>
        <authorList>
            <person name="Araujo N.S."/>
            <person name="Arias M.C."/>
        </authorList>
    </citation>
    <scope>NUCLEOTIDE SEQUENCE</scope>
    <source>
        <strain evidence="2">USP_2M_L1-L4_2017</strain>
        <tissue evidence="2">Whole body</tissue>
    </source>
</reference>
<name>A0AA40KVL7_9HYME</name>
<keyword evidence="3" id="KW-1185">Reference proteome</keyword>
<dbReference type="EMBL" id="JAHYIQ010000002">
    <property type="protein sequence ID" value="KAK1134580.1"/>
    <property type="molecule type" value="Genomic_DNA"/>
</dbReference>
<organism evidence="2 3">
    <name type="scientific">Melipona bicolor</name>
    <dbReference type="NCBI Taxonomy" id="60889"/>
    <lineage>
        <taxon>Eukaryota</taxon>
        <taxon>Metazoa</taxon>
        <taxon>Ecdysozoa</taxon>
        <taxon>Arthropoda</taxon>
        <taxon>Hexapoda</taxon>
        <taxon>Insecta</taxon>
        <taxon>Pterygota</taxon>
        <taxon>Neoptera</taxon>
        <taxon>Endopterygota</taxon>
        <taxon>Hymenoptera</taxon>
        <taxon>Apocrita</taxon>
        <taxon>Aculeata</taxon>
        <taxon>Apoidea</taxon>
        <taxon>Anthophila</taxon>
        <taxon>Apidae</taxon>
        <taxon>Melipona</taxon>
    </lineage>
</organism>
<feature type="region of interest" description="Disordered" evidence="1">
    <location>
        <begin position="148"/>
        <end position="170"/>
    </location>
</feature>
<dbReference type="AlphaFoldDB" id="A0AA40KVL7"/>
<accession>A0AA40KVL7</accession>
<evidence type="ECO:0000256" key="1">
    <source>
        <dbReference type="SAM" id="MobiDB-lite"/>
    </source>
</evidence>
<gene>
    <name evidence="2" type="ORF">K0M31_007362</name>
</gene>
<feature type="compositionally biased region" description="Basic and acidic residues" evidence="1">
    <location>
        <begin position="151"/>
        <end position="170"/>
    </location>
</feature>
<dbReference type="Proteomes" id="UP001177670">
    <property type="component" value="Unassembled WGS sequence"/>
</dbReference>
<sequence length="215" mass="24466">MRTSSSNPLHLQSSRSMCLPSLLLTFASRQVEQLSRKSTEKRETRRLAFATSHFLPPLRPASYQDYQDGLTTIFLRAYGGLLLSYRGTLTTQMILFPAATFISTRVMNVTLYRQRSKHPAAGMQMTPQPDSISGRVIKMISRQSGILNSTAEHDEEKGKKREKRVKREPSLHCQLQSKMLHPANAAKMLPFYKPRSTLLTLAERTKILEILIGFR</sequence>
<proteinExistence type="predicted"/>
<evidence type="ECO:0000313" key="2">
    <source>
        <dbReference type="EMBL" id="KAK1134580.1"/>
    </source>
</evidence>
<comment type="caution">
    <text evidence="2">The sequence shown here is derived from an EMBL/GenBank/DDBJ whole genome shotgun (WGS) entry which is preliminary data.</text>
</comment>